<dbReference type="PIRSF" id="PIRSF015697">
    <property type="entry name" value="UCP015697"/>
    <property type="match status" value="1"/>
</dbReference>
<feature type="domain" description="T20D4.11-like" evidence="2">
    <location>
        <begin position="34"/>
        <end position="182"/>
    </location>
</feature>
<dbReference type="InterPro" id="IPR016638">
    <property type="entry name" value="UPF0376"/>
</dbReference>
<dbReference type="InterPro" id="IPR002542">
    <property type="entry name" value="T20D4.11-like_dom"/>
</dbReference>
<accession>A0A2G5TAK8</accession>
<dbReference type="PANTHER" id="PTHR21453">
    <property type="entry name" value="DUF19 DOMAIN-CONTAINING PROTEIN-RELATED-RELATED"/>
    <property type="match status" value="1"/>
</dbReference>
<keyword evidence="1" id="KW-0732">Signal</keyword>
<feature type="signal peptide" evidence="1">
    <location>
        <begin position="1"/>
        <end position="17"/>
    </location>
</feature>
<organism evidence="3 4">
    <name type="scientific">Caenorhabditis nigoni</name>
    <dbReference type="NCBI Taxonomy" id="1611254"/>
    <lineage>
        <taxon>Eukaryota</taxon>
        <taxon>Metazoa</taxon>
        <taxon>Ecdysozoa</taxon>
        <taxon>Nematoda</taxon>
        <taxon>Chromadorea</taxon>
        <taxon>Rhabditida</taxon>
        <taxon>Rhabditina</taxon>
        <taxon>Rhabditomorpha</taxon>
        <taxon>Rhabditoidea</taxon>
        <taxon>Rhabditidae</taxon>
        <taxon>Peloderinae</taxon>
        <taxon>Caenorhabditis</taxon>
    </lineage>
</organism>
<dbReference type="OrthoDB" id="5898709at2759"/>
<dbReference type="EMBL" id="PDUG01000005">
    <property type="protein sequence ID" value="PIC24300.1"/>
    <property type="molecule type" value="Genomic_DNA"/>
</dbReference>
<keyword evidence="4" id="KW-1185">Reference proteome</keyword>
<dbReference type="AlphaFoldDB" id="A0A2G5TAK8"/>
<evidence type="ECO:0000256" key="1">
    <source>
        <dbReference type="SAM" id="SignalP"/>
    </source>
</evidence>
<dbReference type="PANTHER" id="PTHR21453:SF31">
    <property type="entry name" value="DUF19 DOMAIN-CONTAINING PROTEIN"/>
    <property type="match status" value="1"/>
</dbReference>
<reference evidence="4" key="1">
    <citation type="submission" date="2017-10" db="EMBL/GenBank/DDBJ databases">
        <title>Rapid genome shrinkage in a self-fertile nematode reveals novel sperm competition proteins.</title>
        <authorList>
            <person name="Yin D."/>
            <person name="Schwarz E.M."/>
            <person name="Thomas C.G."/>
            <person name="Felde R.L."/>
            <person name="Korf I.F."/>
            <person name="Cutter A.D."/>
            <person name="Schartner C.M."/>
            <person name="Ralston E.J."/>
            <person name="Meyer B.J."/>
            <person name="Haag E.S."/>
        </authorList>
    </citation>
    <scope>NUCLEOTIDE SEQUENCE [LARGE SCALE GENOMIC DNA]</scope>
    <source>
        <strain evidence="4">JU1422</strain>
    </source>
</reference>
<evidence type="ECO:0000259" key="2">
    <source>
        <dbReference type="Pfam" id="PF01579"/>
    </source>
</evidence>
<proteinExistence type="predicted"/>
<comment type="caution">
    <text evidence="3">The sequence shown here is derived from an EMBL/GenBank/DDBJ whole genome shotgun (WGS) entry which is preliminary data.</text>
</comment>
<sequence>MKLGLLFGLALVVTAYGTNVTDMVIDVANSTDPCEPLTIFKIASCAYRTAEFMEKVAFFDLKKESSLASFHKSCETLKECIHAISCYKNDTDYTEKQMRRMQSLCSGFEFISVDFNPCLQKFYKTNPDSECFGAWSPYLDAKKNMTEISHEEICENFFGTKNCLKKEVTETCSEKEWHQLRDVSVV</sequence>
<gene>
    <name evidence="3" type="primary">Cnig_chr_V.g17693</name>
    <name evidence="3" type="ORF">B9Z55_017693</name>
</gene>
<protein>
    <recommendedName>
        <fullName evidence="2">T20D4.11-like domain-containing protein</fullName>
    </recommendedName>
</protein>
<dbReference type="Pfam" id="PF01579">
    <property type="entry name" value="DUF19"/>
    <property type="match status" value="1"/>
</dbReference>
<name>A0A2G5TAK8_9PELO</name>
<dbReference type="Proteomes" id="UP000230233">
    <property type="component" value="Chromosome V"/>
</dbReference>
<evidence type="ECO:0000313" key="4">
    <source>
        <dbReference type="Proteomes" id="UP000230233"/>
    </source>
</evidence>
<evidence type="ECO:0000313" key="3">
    <source>
        <dbReference type="EMBL" id="PIC24300.1"/>
    </source>
</evidence>
<feature type="chain" id="PRO_5013714144" description="T20D4.11-like domain-containing protein" evidence="1">
    <location>
        <begin position="18"/>
        <end position="186"/>
    </location>
</feature>